<protein>
    <submittedName>
        <fullName evidence="1">Uncharacterized protein</fullName>
    </submittedName>
</protein>
<evidence type="ECO:0000313" key="2">
    <source>
        <dbReference type="Proteomes" id="UP000069205"/>
    </source>
</evidence>
<dbReference type="KEGG" id="nmv:NITMOv2_0760"/>
<evidence type="ECO:0000313" key="1">
    <source>
        <dbReference type="EMBL" id="ALA57196.1"/>
    </source>
</evidence>
<reference evidence="1 2" key="1">
    <citation type="journal article" date="2015" name="Proc. Natl. Acad. Sci. U.S.A.">
        <title>Expanded metabolic versatility of ubiquitous nitrite-oxidizing bacteria from the genus Nitrospira.</title>
        <authorList>
            <person name="Koch H."/>
            <person name="Lucker S."/>
            <person name="Albertsen M."/>
            <person name="Kitzinger K."/>
            <person name="Herbold C."/>
            <person name="Spieck E."/>
            <person name="Nielsen P.H."/>
            <person name="Wagner M."/>
            <person name="Daims H."/>
        </authorList>
    </citation>
    <scope>NUCLEOTIDE SEQUENCE [LARGE SCALE GENOMIC DNA]</scope>
    <source>
        <strain evidence="1 2">NSP M-1</strain>
    </source>
</reference>
<dbReference type="EMBL" id="CP011801">
    <property type="protein sequence ID" value="ALA57196.1"/>
    <property type="molecule type" value="Genomic_DNA"/>
</dbReference>
<dbReference type="AlphaFoldDB" id="A0A0K2G896"/>
<proteinExistence type="predicted"/>
<gene>
    <name evidence="1" type="ORF">NITMOv2_0760</name>
</gene>
<dbReference type="OrthoDB" id="9801554at2"/>
<dbReference type="Proteomes" id="UP000069205">
    <property type="component" value="Chromosome"/>
</dbReference>
<dbReference type="STRING" id="42253.NITMOv2_0760"/>
<keyword evidence="2" id="KW-1185">Reference proteome</keyword>
<dbReference type="PATRIC" id="fig|42253.5.peg.751"/>
<dbReference type="RefSeq" id="WP_053378575.1">
    <property type="nucleotide sequence ID" value="NZ_CP011801.1"/>
</dbReference>
<accession>A0A0K2G896</accession>
<sequence length="98" mass="10736">MSRINLDPLLTFPDGSHLVVSTQCLKEGDFSCALYRVLVKADDGAAFQIISNHLAATTCLIAQEHAYSYALRLYPSAGAQLKKPPYLIWPGPRSTSLQ</sequence>
<organism evidence="1 2">
    <name type="scientific">Nitrospira moscoviensis</name>
    <dbReference type="NCBI Taxonomy" id="42253"/>
    <lineage>
        <taxon>Bacteria</taxon>
        <taxon>Pseudomonadati</taxon>
        <taxon>Nitrospirota</taxon>
        <taxon>Nitrospiria</taxon>
        <taxon>Nitrospirales</taxon>
        <taxon>Nitrospiraceae</taxon>
        <taxon>Nitrospira</taxon>
    </lineage>
</organism>
<name>A0A0K2G896_NITMO</name>